<dbReference type="Proteomes" id="UP000254467">
    <property type="component" value="Unassembled WGS sequence"/>
</dbReference>
<dbReference type="EMBL" id="UFXQ01000001">
    <property type="protein sequence ID" value="STC69899.1"/>
    <property type="molecule type" value="Genomic_DNA"/>
</dbReference>
<feature type="domain" description="Ketoreductase" evidence="3">
    <location>
        <begin position="9"/>
        <end position="180"/>
    </location>
</feature>
<proteinExistence type="inferred from homology"/>
<dbReference type="PANTHER" id="PTHR44196">
    <property type="entry name" value="DEHYDROGENASE/REDUCTASE SDR FAMILY MEMBER 7B"/>
    <property type="match status" value="1"/>
</dbReference>
<evidence type="ECO:0000256" key="2">
    <source>
        <dbReference type="ARBA" id="ARBA00023002"/>
    </source>
</evidence>
<dbReference type="EC" id="1.-.-.-" evidence="4"/>
<dbReference type="InterPro" id="IPR002347">
    <property type="entry name" value="SDR_fam"/>
</dbReference>
<evidence type="ECO:0000313" key="5">
    <source>
        <dbReference type="Proteomes" id="UP000254467"/>
    </source>
</evidence>
<accession>A0A376CP69</accession>
<sequence>MLGMTSMKKTALVTGATRGIGLAIAEELGRDHHILVGGRTGVGEVVDKLPSAEPFEVDLTDRDALEAATRGIERLDVLVHSAGVCPWQRLEDSSMSDWQDAFALNVFAPAELTRLLLPALRRATGLVVAINSGSGYHSGEKSGLYSGTKFALRAWTDALRAEELGALRVTSIHPGRVDTDMQVQLQQDMGADAGDYDGSRYVAPESVAKAVRLAADAGHDASLDEISVRPSGLAL</sequence>
<keyword evidence="2 4" id="KW-0560">Oxidoreductase</keyword>
<name>A0A376CP69_9CORY</name>
<dbReference type="PRINTS" id="PR00081">
    <property type="entry name" value="GDHRDH"/>
</dbReference>
<dbReference type="GO" id="GO:0016020">
    <property type="term" value="C:membrane"/>
    <property type="evidence" value="ECO:0007669"/>
    <property type="project" value="TreeGrafter"/>
</dbReference>
<dbReference type="STRING" id="35756.GCA_001044155_00518"/>
<dbReference type="SMART" id="SM00822">
    <property type="entry name" value="PKS_KR"/>
    <property type="match status" value="1"/>
</dbReference>
<dbReference type="PROSITE" id="PS00061">
    <property type="entry name" value="ADH_SHORT"/>
    <property type="match status" value="1"/>
</dbReference>
<dbReference type="InterPro" id="IPR020904">
    <property type="entry name" value="Sc_DH/Rdtase_CS"/>
</dbReference>
<dbReference type="Pfam" id="PF00106">
    <property type="entry name" value="adh_short"/>
    <property type="match status" value="1"/>
</dbReference>
<dbReference type="NCBIfam" id="NF006073">
    <property type="entry name" value="PRK08219.1"/>
    <property type="match status" value="1"/>
</dbReference>
<comment type="similarity">
    <text evidence="1">Belongs to the short-chain dehydrogenases/reductases (SDR) family.</text>
</comment>
<evidence type="ECO:0000313" key="4">
    <source>
        <dbReference type="EMBL" id="STC69899.1"/>
    </source>
</evidence>
<dbReference type="Gene3D" id="3.40.50.720">
    <property type="entry name" value="NAD(P)-binding Rossmann-like Domain"/>
    <property type="match status" value="1"/>
</dbReference>
<dbReference type="GO" id="GO:0016491">
    <property type="term" value="F:oxidoreductase activity"/>
    <property type="evidence" value="ECO:0007669"/>
    <property type="project" value="UniProtKB-KW"/>
</dbReference>
<dbReference type="InterPro" id="IPR057326">
    <property type="entry name" value="KR_dom"/>
</dbReference>
<keyword evidence="5" id="KW-1185">Reference proteome</keyword>
<gene>
    <name evidence="4" type="ORF">NCTC11862_01700</name>
</gene>
<dbReference type="InterPro" id="IPR036291">
    <property type="entry name" value="NAD(P)-bd_dom_sf"/>
</dbReference>
<dbReference type="AlphaFoldDB" id="A0A376CP69"/>
<organism evidence="4 5">
    <name type="scientific">Corynebacterium pilosum</name>
    <dbReference type="NCBI Taxonomy" id="35756"/>
    <lineage>
        <taxon>Bacteria</taxon>
        <taxon>Bacillati</taxon>
        <taxon>Actinomycetota</taxon>
        <taxon>Actinomycetes</taxon>
        <taxon>Mycobacteriales</taxon>
        <taxon>Corynebacteriaceae</taxon>
        <taxon>Corynebacterium</taxon>
    </lineage>
</organism>
<dbReference type="RefSeq" id="WP_018581873.1">
    <property type="nucleotide sequence ID" value="NZ_UFXQ01000001.1"/>
</dbReference>
<evidence type="ECO:0000259" key="3">
    <source>
        <dbReference type="SMART" id="SM00822"/>
    </source>
</evidence>
<evidence type="ECO:0000256" key="1">
    <source>
        <dbReference type="ARBA" id="ARBA00006484"/>
    </source>
</evidence>
<protein>
    <submittedName>
        <fullName evidence="4">Short chain dehydrogenase</fullName>
        <ecNumber evidence="4">1.-.-.-</ecNumber>
    </submittedName>
</protein>
<dbReference type="PANTHER" id="PTHR44196:SF1">
    <property type="entry name" value="DEHYDROGENASE_REDUCTASE SDR FAMILY MEMBER 7B"/>
    <property type="match status" value="1"/>
</dbReference>
<reference evidence="4 5" key="1">
    <citation type="submission" date="2018-06" db="EMBL/GenBank/DDBJ databases">
        <authorList>
            <consortium name="Pathogen Informatics"/>
            <person name="Doyle S."/>
        </authorList>
    </citation>
    <scope>NUCLEOTIDE SEQUENCE [LARGE SCALE GENOMIC DNA]</scope>
    <source>
        <strain evidence="4 5">NCTC11862</strain>
    </source>
</reference>
<dbReference type="SUPFAM" id="SSF51735">
    <property type="entry name" value="NAD(P)-binding Rossmann-fold domains"/>
    <property type="match status" value="1"/>
</dbReference>